<dbReference type="InterPro" id="IPR019267">
    <property type="entry name" value="CRISPR-assoc_Cas6_C"/>
</dbReference>
<protein>
    <submittedName>
        <fullName evidence="2">CRISPR system precrRNA processing endoribonuclease RAMP protein Cas6</fullName>
    </submittedName>
</protein>
<gene>
    <name evidence="2" type="primary">cas6</name>
    <name evidence="2" type="ORF">NST17_20970</name>
</gene>
<evidence type="ECO:0000313" key="3">
    <source>
        <dbReference type="Proteomes" id="UP001459714"/>
    </source>
</evidence>
<comment type="caution">
    <text evidence="2">The sequence shown here is derived from an EMBL/GenBank/DDBJ whole genome shotgun (WGS) entry which is preliminary data.</text>
</comment>
<evidence type="ECO:0000313" key="2">
    <source>
        <dbReference type="EMBL" id="MEL3959629.1"/>
    </source>
</evidence>
<organism evidence="2 3">
    <name type="scientific">Caldifermentibacillus hisashii</name>
    <dbReference type="NCBI Taxonomy" id="996558"/>
    <lineage>
        <taxon>Bacteria</taxon>
        <taxon>Bacillati</taxon>
        <taxon>Bacillota</taxon>
        <taxon>Bacilli</taxon>
        <taxon>Bacillales</taxon>
        <taxon>Bacillaceae</taxon>
        <taxon>Caldifermentibacillus</taxon>
    </lineage>
</organism>
<dbReference type="RefSeq" id="WP_342021214.1">
    <property type="nucleotide sequence ID" value="NZ_JBBYAK010000003.1"/>
</dbReference>
<reference evidence="2 3" key="1">
    <citation type="submission" date="2024-03" db="EMBL/GenBank/DDBJ databases">
        <title>Bacilli Hybrid Assemblies.</title>
        <authorList>
            <person name="Kovac J."/>
        </authorList>
    </citation>
    <scope>NUCLEOTIDE SEQUENCE [LARGE SCALE GENOMIC DNA]</scope>
    <source>
        <strain evidence="2 3">FSL M8-0022</strain>
    </source>
</reference>
<keyword evidence="3" id="KW-1185">Reference proteome</keyword>
<sequence length="253" mass="29406">MDSIVASTIQIELKSESYVYKPYPKHLHGLCYFLAGKDYPHVKYRPPEFHPFIRQWNSSKLDGTQAIIQIQCIGEPLTYAMLRTLETSRELWLGHGSLKIIRYSLDKQEAIPLDHLQATSVPSEFKLVFLTPTRFRTFQVDRYQTKAYPDLRLLIRSMARNLHILYNVKISLNEQEELIRSISIINVIGYPVDVKIDRYSKYDDSFVGEIHLSCHQLSDEQRRLFGMLLKVAKYSGVGHKKGYGFGHIELKRA</sequence>
<evidence type="ECO:0000259" key="1">
    <source>
        <dbReference type="Pfam" id="PF10040"/>
    </source>
</evidence>
<dbReference type="Gene3D" id="3.30.70.1900">
    <property type="match status" value="1"/>
</dbReference>
<accession>A0ABU9K4Z1</accession>
<dbReference type="Pfam" id="PF10040">
    <property type="entry name" value="CRISPR_Cas6"/>
    <property type="match status" value="1"/>
</dbReference>
<dbReference type="Proteomes" id="UP001459714">
    <property type="component" value="Unassembled WGS sequence"/>
</dbReference>
<name>A0ABU9K4Z1_9BACI</name>
<feature type="domain" description="CRISPR-associated protein Cas6 C-terminal" evidence="1">
    <location>
        <begin position="128"/>
        <end position="248"/>
    </location>
</feature>
<dbReference type="EMBL" id="JBBYAK010000003">
    <property type="protein sequence ID" value="MEL3959629.1"/>
    <property type="molecule type" value="Genomic_DNA"/>
</dbReference>
<proteinExistence type="predicted"/>